<feature type="non-terminal residue" evidence="1">
    <location>
        <position position="60"/>
    </location>
</feature>
<feature type="non-terminal residue" evidence="1">
    <location>
        <position position="1"/>
    </location>
</feature>
<evidence type="ECO:0000313" key="2">
    <source>
        <dbReference type="Proteomes" id="UP001162501"/>
    </source>
</evidence>
<gene>
    <name evidence="1" type="ORF">MRATA1EN22A_LOCUS20356</name>
</gene>
<accession>A0AC59ZN00</accession>
<sequence length="60" mass="6357">MKSDHTGSLLSRSLNITIAVPGDMSCFSSISRLPNTASPASLHQDTLACDASQPEEDRPV</sequence>
<reference evidence="1" key="1">
    <citation type="submission" date="2023-05" db="EMBL/GenBank/DDBJ databases">
        <authorList>
            <consortium name="ELIXIR-Norway"/>
        </authorList>
    </citation>
    <scope>NUCLEOTIDE SEQUENCE</scope>
</reference>
<name>A0AC59ZN00_RANTA</name>
<proteinExistence type="predicted"/>
<protein>
    <submittedName>
        <fullName evidence="1">Uncharacterized protein</fullName>
    </submittedName>
</protein>
<dbReference type="EMBL" id="OX596115">
    <property type="protein sequence ID" value="CAN0468652.1"/>
    <property type="molecule type" value="Genomic_DNA"/>
</dbReference>
<organism evidence="1 2">
    <name type="scientific">Rangifer tarandus platyrhynchus</name>
    <name type="common">Svalbard reindeer</name>
    <dbReference type="NCBI Taxonomy" id="3082113"/>
    <lineage>
        <taxon>Eukaryota</taxon>
        <taxon>Metazoa</taxon>
        <taxon>Chordata</taxon>
        <taxon>Craniata</taxon>
        <taxon>Vertebrata</taxon>
        <taxon>Euteleostomi</taxon>
        <taxon>Mammalia</taxon>
        <taxon>Eutheria</taxon>
        <taxon>Laurasiatheria</taxon>
        <taxon>Artiodactyla</taxon>
        <taxon>Ruminantia</taxon>
        <taxon>Pecora</taxon>
        <taxon>Cervidae</taxon>
        <taxon>Odocoileinae</taxon>
        <taxon>Rangifer</taxon>
    </lineage>
</organism>
<evidence type="ECO:0000313" key="1">
    <source>
        <dbReference type="EMBL" id="CAN0468652.1"/>
    </source>
</evidence>
<reference evidence="1" key="2">
    <citation type="submission" date="2025-03" db="EMBL/GenBank/DDBJ databases">
        <authorList>
            <consortium name="ELIXIR-Norway"/>
            <consortium name="Elixir Norway"/>
        </authorList>
    </citation>
    <scope>NUCLEOTIDE SEQUENCE</scope>
</reference>
<dbReference type="Proteomes" id="UP001162501">
    <property type="component" value="Chromosome 31"/>
</dbReference>